<dbReference type="PRINTS" id="PR00681">
    <property type="entry name" value="RIBOSOMALS1"/>
</dbReference>
<feature type="compositionally biased region" description="Acidic residues" evidence="4">
    <location>
        <begin position="14"/>
        <end position="24"/>
    </location>
</feature>
<sequence length="435" mass="47570">MEEEQRPRNPGQDSDSEDPDDSAGDSDAMSMQELLDAEESGVRDVKRGSVVEGVIVHAGADEILVDVGLKSEGVIPGREAADIEQEIGRRPRAGDRVLVFVLATETSEGHPLLSYRRAGTERFWRRAAEQVQTGEVVEARVLEVNRGGVVVDFGNRAFVPVSQLVTVQRVGDTEEEQEQLVQQLQGLVGQKLRLKVIEADRRRNRLILSERQANRELRSQRRETLMHELEPGQIRHGRVSNIASFGVFVDLGGADGLVHISELSWSRVKHPSEVVKPGQEVDVFVISVDRDAKKIALSLRRAQDDPWLSIEDRYPLNSVVEGEVIKQAQFGVFVKVEDGVEGLVHNSEIAPSDRRILQEGSVMPFRVISIDMDRRRLRLAPAPEAMVDAGPEADASGSDGAAESESGYADSAEGASDAGDGEPVPAGDETADATR</sequence>
<proteinExistence type="inferred from homology"/>
<dbReference type="GO" id="GO:0003735">
    <property type="term" value="F:structural constituent of ribosome"/>
    <property type="evidence" value="ECO:0007669"/>
    <property type="project" value="TreeGrafter"/>
</dbReference>
<evidence type="ECO:0000259" key="5">
    <source>
        <dbReference type="PROSITE" id="PS50126"/>
    </source>
</evidence>
<dbReference type="CDD" id="cd04465">
    <property type="entry name" value="S1_RPS1_repeat_ec2_hs2"/>
    <property type="match status" value="1"/>
</dbReference>
<comment type="similarity">
    <text evidence="1">Belongs to the bacterial ribosomal protein bS1 family.</text>
</comment>
<dbReference type="PROSITE" id="PS50126">
    <property type="entry name" value="S1"/>
    <property type="match status" value="4"/>
</dbReference>
<protein>
    <submittedName>
        <fullName evidence="6">SSU ribosomal protein S1p</fullName>
    </submittedName>
</protein>
<dbReference type="InterPro" id="IPR012340">
    <property type="entry name" value="NA-bd_OB-fold"/>
</dbReference>
<evidence type="ECO:0000313" key="6">
    <source>
        <dbReference type="EMBL" id="CAA9293846.1"/>
    </source>
</evidence>
<gene>
    <name evidence="6" type="ORF">AVDCRST_MAG77-4998</name>
</gene>
<dbReference type="SUPFAM" id="SSF50249">
    <property type="entry name" value="Nucleic acid-binding proteins"/>
    <property type="match status" value="4"/>
</dbReference>
<feature type="domain" description="S1 motif" evidence="5">
    <location>
        <begin position="48"/>
        <end position="116"/>
    </location>
</feature>
<accession>A0A6J4K3C0</accession>
<feature type="region of interest" description="Disordered" evidence="4">
    <location>
        <begin position="383"/>
        <end position="435"/>
    </location>
</feature>
<feature type="region of interest" description="Disordered" evidence="4">
    <location>
        <begin position="1"/>
        <end position="31"/>
    </location>
</feature>
<feature type="domain" description="S1 motif" evidence="5">
    <location>
        <begin position="317"/>
        <end position="382"/>
    </location>
</feature>
<feature type="compositionally biased region" description="Low complexity" evidence="4">
    <location>
        <begin position="383"/>
        <end position="422"/>
    </location>
</feature>
<dbReference type="GO" id="GO:0005840">
    <property type="term" value="C:ribosome"/>
    <property type="evidence" value="ECO:0007669"/>
    <property type="project" value="UniProtKB-KW"/>
</dbReference>
<dbReference type="InterPro" id="IPR050437">
    <property type="entry name" value="Ribos_protein_bS1-like"/>
</dbReference>
<dbReference type="GO" id="GO:0006412">
    <property type="term" value="P:translation"/>
    <property type="evidence" value="ECO:0007669"/>
    <property type="project" value="TreeGrafter"/>
</dbReference>
<keyword evidence="2 6" id="KW-0689">Ribosomal protein</keyword>
<feature type="domain" description="S1 motif" evidence="5">
    <location>
        <begin position="134"/>
        <end position="211"/>
    </location>
</feature>
<dbReference type="Pfam" id="PF00575">
    <property type="entry name" value="S1"/>
    <property type="match status" value="3"/>
</dbReference>
<reference evidence="6" key="1">
    <citation type="submission" date="2020-02" db="EMBL/GenBank/DDBJ databases">
        <authorList>
            <person name="Meier V. D."/>
        </authorList>
    </citation>
    <scope>NUCLEOTIDE SEQUENCE</scope>
    <source>
        <strain evidence="6">AVDCRST_MAG77</strain>
    </source>
</reference>
<organism evidence="6">
    <name type="scientific">uncultured Chloroflexota bacterium</name>
    <dbReference type="NCBI Taxonomy" id="166587"/>
    <lineage>
        <taxon>Bacteria</taxon>
        <taxon>Bacillati</taxon>
        <taxon>Chloroflexota</taxon>
        <taxon>environmental samples</taxon>
    </lineage>
</organism>
<dbReference type="Gene3D" id="2.40.50.140">
    <property type="entry name" value="Nucleic acid-binding proteins"/>
    <property type="match status" value="4"/>
</dbReference>
<dbReference type="InterPro" id="IPR003029">
    <property type="entry name" value="S1_domain"/>
</dbReference>
<dbReference type="EMBL" id="CADCTC010000261">
    <property type="protein sequence ID" value="CAA9293846.1"/>
    <property type="molecule type" value="Genomic_DNA"/>
</dbReference>
<keyword evidence="3" id="KW-0687">Ribonucleoprotein</keyword>
<dbReference type="PANTHER" id="PTHR10724">
    <property type="entry name" value="30S RIBOSOMAL PROTEIN S1"/>
    <property type="match status" value="1"/>
</dbReference>
<evidence type="ECO:0000256" key="2">
    <source>
        <dbReference type="ARBA" id="ARBA00022980"/>
    </source>
</evidence>
<dbReference type="GO" id="GO:0003729">
    <property type="term" value="F:mRNA binding"/>
    <property type="evidence" value="ECO:0007669"/>
    <property type="project" value="TreeGrafter"/>
</dbReference>
<dbReference type="InterPro" id="IPR035104">
    <property type="entry name" value="Ribosomal_protein_S1-like"/>
</dbReference>
<dbReference type="CDD" id="cd05688">
    <property type="entry name" value="S1_RPS1_repeat_ec3"/>
    <property type="match status" value="1"/>
</dbReference>
<dbReference type="AlphaFoldDB" id="A0A6J4K3C0"/>
<dbReference type="FunFam" id="2.40.50.140:FF:000039">
    <property type="entry name" value="30S ribosomal protein S1"/>
    <property type="match status" value="1"/>
</dbReference>
<dbReference type="SMART" id="SM00316">
    <property type="entry name" value="S1"/>
    <property type="match status" value="4"/>
</dbReference>
<name>A0A6J4K3C0_9CHLR</name>
<evidence type="ECO:0000256" key="1">
    <source>
        <dbReference type="ARBA" id="ARBA00006767"/>
    </source>
</evidence>
<evidence type="ECO:0000256" key="4">
    <source>
        <dbReference type="SAM" id="MobiDB-lite"/>
    </source>
</evidence>
<dbReference type="PANTHER" id="PTHR10724:SF7">
    <property type="entry name" value="SMALL RIBOSOMAL SUBUNIT PROTEIN BS1C"/>
    <property type="match status" value="1"/>
</dbReference>
<feature type="domain" description="S1 motif" evidence="5">
    <location>
        <begin position="232"/>
        <end position="300"/>
    </location>
</feature>
<evidence type="ECO:0000256" key="3">
    <source>
        <dbReference type="ARBA" id="ARBA00023274"/>
    </source>
</evidence>